<reference evidence="2 3" key="1">
    <citation type="submission" date="2018-09" db="EMBL/GenBank/DDBJ databases">
        <title>Marinorhizobium profundi gen. nov., sp. nov., isolated from a deep-sea sediment sample from the New Britain Trench and proposal of Marinorhizobiaceae fam. nov. in the order Rhizobiales of the class Alphaproteobacteria.</title>
        <authorList>
            <person name="Cao J."/>
        </authorList>
    </citation>
    <scope>NUCLEOTIDE SEQUENCE [LARGE SCALE GENOMIC DNA]</scope>
    <source>
        <strain evidence="2 3">WS11</strain>
    </source>
</reference>
<proteinExistence type="predicted"/>
<evidence type="ECO:0000256" key="1">
    <source>
        <dbReference type="SAM" id="Phobius"/>
    </source>
</evidence>
<protein>
    <recommendedName>
        <fullName evidence="4">Prepilin-type N-terminal cleavage/methylation domain-containing protein</fullName>
    </recommendedName>
</protein>
<organism evidence="2 3">
    <name type="scientific">Georhizobium profundi</name>
    <dbReference type="NCBI Taxonomy" id="2341112"/>
    <lineage>
        <taxon>Bacteria</taxon>
        <taxon>Pseudomonadati</taxon>
        <taxon>Pseudomonadota</taxon>
        <taxon>Alphaproteobacteria</taxon>
        <taxon>Hyphomicrobiales</taxon>
        <taxon>Rhizobiaceae</taxon>
        <taxon>Georhizobium</taxon>
    </lineage>
</organism>
<dbReference type="Proteomes" id="UP000268192">
    <property type="component" value="Chromosome"/>
</dbReference>
<dbReference type="InterPro" id="IPR045584">
    <property type="entry name" value="Pilin-like"/>
</dbReference>
<dbReference type="RefSeq" id="WP_126008805.1">
    <property type="nucleotide sequence ID" value="NZ_CP032509.1"/>
</dbReference>
<evidence type="ECO:0008006" key="4">
    <source>
        <dbReference type="Google" id="ProtNLM"/>
    </source>
</evidence>
<keyword evidence="3" id="KW-1185">Reference proteome</keyword>
<keyword evidence="1" id="KW-1133">Transmembrane helix</keyword>
<dbReference type="Gene3D" id="3.30.700.10">
    <property type="entry name" value="Glycoprotein, Type 4 Pilin"/>
    <property type="match status" value="1"/>
</dbReference>
<dbReference type="KEGG" id="abaw:D5400_06610"/>
<dbReference type="AlphaFoldDB" id="A0A3Q8XP03"/>
<dbReference type="EMBL" id="CP032509">
    <property type="protein sequence ID" value="AZN70992.1"/>
    <property type="molecule type" value="Genomic_DNA"/>
</dbReference>
<keyword evidence="1" id="KW-0812">Transmembrane</keyword>
<feature type="transmembrane region" description="Helical" evidence="1">
    <location>
        <begin position="12"/>
        <end position="34"/>
    </location>
</feature>
<accession>A0A3Q8XP03</accession>
<keyword evidence="1" id="KW-0472">Membrane</keyword>
<dbReference type="OrthoDB" id="7366901at2"/>
<name>A0A3Q8XP03_9HYPH</name>
<evidence type="ECO:0000313" key="2">
    <source>
        <dbReference type="EMBL" id="AZN70992.1"/>
    </source>
</evidence>
<dbReference type="SUPFAM" id="SSF54523">
    <property type="entry name" value="Pili subunits"/>
    <property type="match status" value="1"/>
</dbReference>
<gene>
    <name evidence="2" type="ORF">D5400_06610</name>
</gene>
<evidence type="ECO:0000313" key="3">
    <source>
        <dbReference type="Proteomes" id="UP000268192"/>
    </source>
</evidence>
<sequence>MPTARRPDDATAGYALLETMIAIVIVSLAAALVVPPAQALVASARLERTTSAIVSLLRADRNSALRSGTPVATTADTDGLLIRSDANGIVVPIPYGVTVNMQARQGVVFYPDGRSSGGVFRLSQAQSINLISIDAATSAIRLTAPNAGSGR</sequence>